<name>A0A8G2BL68_9PROT</name>
<dbReference type="AlphaFoldDB" id="A0A8G2BL68"/>
<dbReference type="SUPFAM" id="SSF48452">
    <property type="entry name" value="TPR-like"/>
    <property type="match status" value="2"/>
</dbReference>
<proteinExistence type="predicted"/>
<dbReference type="EMBL" id="FNBW01000013">
    <property type="protein sequence ID" value="SDG27456.1"/>
    <property type="molecule type" value="Genomic_DNA"/>
</dbReference>
<dbReference type="Gene3D" id="3.40.50.2000">
    <property type="entry name" value="Glycogen Phosphorylase B"/>
    <property type="match status" value="1"/>
</dbReference>
<keyword evidence="2" id="KW-1185">Reference proteome</keyword>
<dbReference type="InterPro" id="IPR011990">
    <property type="entry name" value="TPR-like_helical_dom_sf"/>
</dbReference>
<dbReference type="SUPFAM" id="SSF53756">
    <property type="entry name" value="UDP-Glycosyltransferase/glycogen phosphorylase"/>
    <property type="match status" value="1"/>
</dbReference>
<protein>
    <recommendedName>
        <fullName evidence="3">Glycosyltransferase family 9 (Heptosyltransferase)</fullName>
    </recommendedName>
</protein>
<accession>A0A8G2BL68</accession>
<dbReference type="Gene3D" id="1.25.40.10">
    <property type="entry name" value="Tetratricopeptide repeat domain"/>
    <property type="match status" value="2"/>
</dbReference>
<reference evidence="1 2" key="1">
    <citation type="submission" date="2016-10" db="EMBL/GenBank/DDBJ databases">
        <authorList>
            <person name="Varghese N."/>
            <person name="Submissions S."/>
        </authorList>
    </citation>
    <scope>NUCLEOTIDE SEQUENCE [LARGE SCALE GENOMIC DNA]</scope>
    <source>
        <strain evidence="1 2">DSM 18839</strain>
    </source>
</reference>
<dbReference type="Proteomes" id="UP000198615">
    <property type="component" value="Unassembled WGS sequence"/>
</dbReference>
<dbReference type="RefSeq" id="WP_093152894.1">
    <property type="nucleotide sequence ID" value="NZ_FNBW01000013.1"/>
</dbReference>
<dbReference type="OrthoDB" id="6193797at2"/>
<evidence type="ECO:0008006" key="3">
    <source>
        <dbReference type="Google" id="ProtNLM"/>
    </source>
</evidence>
<comment type="caution">
    <text evidence="1">The sequence shown here is derived from an EMBL/GenBank/DDBJ whole genome shotgun (WGS) entry which is preliminary data.</text>
</comment>
<sequence length="639" mass="68837">MRPLDPIAQQALRRGLADRAAQRSAAAQDWFRAAICAAPGDPRLVTLVIGGDARTQIRLCGRALCLDPLQPQILELAGQATAELGDGPGSEKLLRRALVVDPQGTGRAAFAMADTLTRAGRSAAAVPFAWWAAVSEPNQPTTLVRLAMVAGQAERWALAATAALKACRMLPLLPELAVTAVVAAREADRGQEAWAWARRAVAAAPQNADGARLLSESANRPAGLASRRRWARRATMIQPLSAAAWEQRALAERAEGDFSASQSAARRGLLVTPDDRGGAWSMAQAAISRAQYDLAGRVARTGWTAHPQDSELAYLWGQVEKAVGDLGRGWDLEAARTTGPRFHRTVGLPPRVDGPDLPAEGMLVAAEQGIGDELLFMSCLPDLLADCPAPVVEADPRFHPLFRRSFPGLRLIDRQVRAEGKGAIYDYTGVVPALGLTSHIHAGDLPARYRRDRARPSTQGGYLTADPAKVAAWRARVGGLGGEGPLIGLCWRSMMGGGLRSAYYAELPQMLPILRVPGYRFVCLQYDECRDELDSLRREHGIELWRPEDLDQLEDLDGVAALISALDGVVSTATSVCVLAAALGCPTIRLASSFYSILDDRDFFFANVTPTLRRDEAMDISLAVERAAGLLRTRAQPRN</sequence>
<evidence type="ECO:0000313" key="2">
    <source>
        <dbReference type="Proteomes" id="UP000198615"/>
    </source>
</evidence>
<evidence type="ECO:0000313" key="1">
    <source>
        <dbReference type="EMBL" id="SDG27456.1"/>
    </source>
</evidence>
<gene>
    <name evidence="1" type="ORF">SAMN05660686_03869</name>
</gene>
<organism evidence="1 2">
    <name type="scientific">Thalassobaculum litoreum DSM 18839</name>
    <dbReference type="NCBI Taxonomy" id="1123362"/>
    <lineage>
        <taxon>Bacteria</taxon>
        <taxon>Pseudomonadati</taxon>
        <taxon>Pseudomonadota</taxon>
        <taxon>Alphaproteobacteria</taxon>
        <taxon>Rhodospirillales</taxon>
        <taxon>Thalassobaculaceae</taxon>
        <taxon>Thalassobaculum</taxon>
    </lineage>
</organism>